<keyword evidence="2" id="KW-0677">Repeat</keyword>
<evidence type="ECO:0000259" key="7">
    <source>
        <dbReference type="PROSITE" id="PS50115"/>
    </source>
</evidence>
<dbReference type="STRING" id="37546.A0A1B0FAV2"/>
<feature type="compositionally biased region" description="Low complexity" evidence="6">
    <location>
        <begin position="158"/>
        <end position="189"/>
    </location>
</feature>
<feature type="compositionally biased region" description="Polar residues" evidence="6">
    <location>
        <begin position="304"/>
        <end position="321"/>
    </location>
</feature>
<dbReference type="InterPro" id="IPR037278">
    <property type="entry name" value="ARFGAP/RecO"/>
</dbReference>
<dbReference type="Pfam" id="PF01412">
    <property type="entry name" value="ArfGap"/>
    <property type="match status" value="1"/>
</dbReference>
<evidence type="ECO:0000256" key="3">
    <source>
        <dbReference type="ARBA" id="ARBA00022771"/>
    </source>
</evidence>
<feature type="region of interest" description="Disordered" evidence="6">
    <location>
        <begin position="761"/>
        <end position="807"/>
    </location>
</feature>
<evidence type="ECO:0000256" key="4">
    <source>
        <dbReference type="ARBA" id="ARBA00022833"/>
    </source>
</evidence>
<dbReference type="InterPro" id="IPR052248">
    <property type="entry name" value="Arf-GAP_FG-repeat_protein"/>
</dbReference>
<dbReference type="PROSITE" id="PS50115">
    <property type="entry name" value="ARFGAP"/>
    <property type="match status" value="1"/>
</dbReference>
<dbReference type="SMART" id="SM00105">
    <property type="entry name" value="ArfGap"/>
    <property type="match status" value="1"/>
</dbReference>
<dbReference type="VEuPathDB" id="VectorBase:GMOY000660"/>
<evidence type="ECO:0000256" key="1">
    <source>
        <dbReference type="ARBA" id="ARBA00022723"/>
    </source>
</evidence>
<feature type="domain" description="Arf-GAP" evidence="7">
    <location>
        <begin position="10"/>
        <end position="129"/>
    </location>
</feature>
<proteinExistence type="predicted"/>
<keyword evidence="1" id="KW-0479">Metal-binding</keyword>
<dbReference type="Proteomes" id="UP000092444">
    <property type="component" value="Unassembled WGS sequence"/>
</dbReference>
<protein>
    <recommendedName>
        <fullName evidence="7">Arf-GAP domain-containing protein</fullName>
    </recommendedName>
</protein>
<dbReference type="PRINTS" id="PR00405">
    <property type="entry name" value="REVINTRACTNG"/>
</dbReference>
<dbReference type="GO" id="GO:0005096">
    <property type="term" value="F:GTPase activator activity"/>
    <property type="evidence" value="ECO:0007669"/>
    <property type="project" value="InterPro"/>
</dbReference>
<dbReference type="FunFam" id="1.10.220.150:FF:000005">
    <property type="entry name" value="Arf-GAP domain and FG repeat-containing protein 1"/>
    <property type="match status" value="1"/>
</dbReference>
<sequence length="964" mass="104960">MAVVRKKQDDKYLEALRELITLGGGNRQCFDCGQKGPTYVNMTIGSFVCTRCSGVLRGLTPPHRVKSISMATFTQEEIDFLKTHGNDICSKTWLGLWDPKRVVHQDQRELMIDKYERKRYYLEPASPLKSLTNATNLKTTTASAGAFASISANKNCITQTNNNNNNNNNSNSNNENNKNRNNNYNQNNNHSQLTPPSSQCNGLRRNTLTQKMTTTSTAAISRPQHNTLLQNSFNGIKETDAFGSGSVGAMSDTSSCASNGFSGEADFVADFGTANIFDATAAYSPEISPSNGYAKIQTLKPTRQSLNDGNQKNPAQISIPSLPNGHIKSENESGQFLCNANTENFADFEHAPIYNAAGFPASNSQCPDDSQSRAKESLSIADVVLRDYQNRFDNPFDYFDAIVNSNNADNQLKGQREHINEKQAINASLMAPNNKLTPFTLVGNKFYFNTDFHKAPANEVKPFHSSCNTAWTNWPTEQEISPDQTFRFNNLSHQERPQAIPQPYIAPLSLPNNYSDGCNSDNNRQMQFLAAPVTVSVSSPSSSLTSMATTCSLETSPSTSSASSLVHQKLSFTNPFHVHLLNNGYCCDSSSFTNSNETGVSVLSKSGPNLTAPSTYLGNESNSHTSDEQTNRALVNCLGETTVTTAHETQSVLSRSYRPPYNSTTASVKTSTALPAINSIEIVQGHRHDPDNDNDNGIDVNVDVGVTNANSLIQNANITSFCPSSSYFFSNLNKNTRNGCCLPMPGGFSNNQFMNSTRDYNKSNQNVSKSRSISSNDNNCNNKNYYNNNNNNINNNNNNSQSSPSEDRYAALKDLDEQLRESKAIAAQAISTVTSNVVDSGFGNPSNNNQINPFAAQLPQEHQQSQPANPFRNATHSAAQLFGQMTLIPALATTNGQKAQANASFFNYTSNGFNAAVVNGTNGCGFGFGTLQQQIALTGLGFTDNTFNNPFAATGALNANNPFL</sequence>
<evidence type="ECO:0000313" key="8">
    <source>
        <dbReference type="EnsemblMetazoa" id="GMOY000660-PA"/>
    </source>
</evidence>
<dbReference type="GO" id="GO:0016020">
    <property type="term" value="C:membrane"/>
    <property type="evidence" value="ECO:0007669"/>
    <property type="project" value="TreeGrafter"/>
</dbReference>
<evidence type="ECO:0000256" key="2">
    <source>
        <dbReference type="ARBA" id="ARBA00022737"/>
    </source>
</evidence>
<evidence type="ECO:0000256" key="5">
    <source>
        <dbReference type="PROSITE-ProRule" id="PRU00288"/>
    </source>
</evidence>
<dbReference type="GO" id="GO:0005737">
    <property type="term" value="C:cytoplasm"/>
    <property type="evidence" value="ECO:0007669"/>
    <property type="project" value="TreeGrafter"/>
</dbReference>
<dbReference type="GO" id="GO:0008270">
    <property type="term" value="F:zinc ion binding"/>
    <property type="evidence" value="ECO:0007669"/>
    <property type="project" value="UniProtKB-KW"/>
</dbReference>
<accession>A0A1B0FAV2</accession>
<feature type="region of interest" description="Disordered" evidence="6">
    <location>
        <begin position="158"/>
        <end position="203"/>
    </location>
</feature>
<keyword evidence="4" id="KW-0862">Zinc</keyword>
<dbReference type="EnsemblMetazoa" id="GMOY000660-RA">
    <property type="protein sequence ID" value="GMOY000660-PA"/>
    <property type="gene ID" value="GMOY000660"/>
</dbReference>
<evidence type="ECO:0000313" key="9">
    <source>
        <dbReference type="Proteomes" id="UP000092444"/>
    </source>
</evidence>
<evidence type="ECO:0000256" key="6">
    <source>
        <dbReference type="SAM" id="MobiDB-lite"/>
    </source>
</evidence>
<feature type="compositionally biased region" description="Low complexity" evidence="6">
    <location>
        <begin position="770"/>
        <end position="804"/>
    </location>
</feature>
<name>A0A1B0FAV2_GLOMM</name>
<dbReference type="PANTHER" id="PTHR46134">
    <property type="entry name" value="DRONGO, ISOFORM F"/>
    <property type="match status" value="1"/>
</dbReference>
<feature type="region of interest" description="Disordered" evidence="6">
    <location>
        <begin position="304"/>
        <end position="326"/>
    </location>
</feature>
<reference evidence="8" key="1">
    <citation type="submission" date="2020-05" db="UniProtKB">
        <authorList>
            <consortium name="EnsemblMetazoa"/>
        </authorList>
    </citation>
    <scope>IDENTIFICATION</scope>
    <source>
        <strain evidence="8">Yale</strain>
    </source>
</reference>
<dbReference type="AlphaFoldDB" id="A0A1B0FAV2"/>
<keyword evidence="3 5" id="KW-0863">Zinc-finger</keyword>
<dbReference type="PANTHER" id="PTHR46134:SF3">
    <property type="entry name" value="ARFGAP WITH FG REPEATS 1"/>
    <property type="match status" value="1"/>
</dbReference>
<dbReference type="SUPFAM" id="SSF57863">
    <property type="entry name" value="ArfGap/RecO-like zinc finger"/>
    <property type="match status" value="1"/>
</dbReference>
<dbReference type="CDD" id="cd08838">
    <property type="entry name" value="ArfGap_AGFG"/>
    <property type="match status" value="1"/>
</dbReference>
<dbReference type="Gene3D" id="1.10.220.150">
    <property type="entry name" value="Arf GTPase activating protein"/>
    <property type="match status" value="1"/>
</dbReference>
<organism evidence="8 9">
    <name type="scientific">Glossina morsitans morsitans</name>
    <name type="common">Savannah tsetse fly</name>
    <dbReference type="NCBI Taxonomy" id="37546"/>
    <lineage>
        <taxon>Eukaryota</taxon>
        <taxon>Metazoa</taxon>
        <taxon>Ecdysozoa</taxon>
        <taxon>Arthropoda</taxon>
        <taxon>Hexapoda</taxon>
        <taxon>Insecta</taxon>
        <taxon>Pterygota</taxon>
        <taxon>Neoptera</taxon>
        <taxon>Endopterygota</taxon>
        <taxon>Diptera</taxon>
        <taxon>Brachycera</taxon>
        <taxon>Muscomorpha</taxon>
        <taxon>Hippoboscoidea</taxon>
        <taxon>Glossinidae</taxon>
        <taxon>Glossina</taxon>
    </lineage>
</organism>
<keyword evidence="9" id="KW-1185">Reference proteome</keyword>
<dbReference type="InterPro" id="IPR038508">
    <property type="entry name" value="ArfGAP_dom_sf"/>
</dbReference>
<dbReference type="EMBL" id="CCAG010017358">
    <property type="status" value="NOT_ANNOTATED_CDS"/>
    <property type="molecule type" value="Genomic_DNA"/>
</dbReference>
<dbReference type="InterPro" id="IPR001164">
    <property type="entry name" value="ArfGAP_dom"/>
</dbReference>
<feature type="compositionally biased region" description="Polar residues" evidence="6">
    <location>
        <begin position="190"/>
        <end position="203"/>
    </location>
</feature>